<accession>A0A840F5N8</accession>
<feature type="compositionally biased region" description="Basic and acidic residues" evidence="1">
    <location>
        <begin position="150"/>
        <end position="182"/>
    </location>
</feature>
<dbReference type="RefSeq" id="WP_183373258.1">
    <property type="nucleotide sequence ID" value="NZ_JACIFP010000002.1"/>
</dbReference>
<dbReference type="AlphaFoldDB" id="A0A840F5N8"/>
<evidence type="ECO:0000313" key="2">
    <source>
        <dbReference type="EMBL" id="MBB4137974.1"/>
    </source>
</evidence>
<organism evidence="2 3">
    <name type="scientific">Gordonia humi</name>
    <dbReference type="NCBI Taxonomy" id="686429"/>
    <lineage>
        <taxon>Bacteria</taxon>
        <taxon>Bacillati</taxon>
        <taxon>Actinomycetota</taxon>
        <taxon>Actinomycetes</taxon>
        <taxon>Mycobacteriales</taxon>
        <taxon>Gordoniaceae</taxon>
        <taxon>Gordonia</taxon>
    </lineage>
</organism>
<reference evidence="2 3" key="1">
    <citation type="submission" date="2020-08" db="EMBL/GenBank/DDBJ databases">
        <title>Sequencing the genomes of 1000 actinobacteria strains.</title>
        <authorList>
            <person name="Klenk H.-P."/>
        </authorList>
    </citation>
    <scope>NUCLEOTIDE SEQUENCE [LARGE SCALE GENOMIC DNA]</scope>
    <source>
        <strain evidence="2 3">DSM 45298</strain>
    </source>
</reference>
<gene>
    <name evidence="2" type="ORF">BKA16_004599</name>
</gene>
<evidence type="ECO:0000313" key="3">
    <source>
        <dbReference type="Proteomes" id="UP000551501"/>
    </source>
</evidence>
<dbReference type="Proteomes" id="UP000551501">
    <property type="component" value="Unassembled WGS sequence"/>
</dbReference>
<feature type="region of interest" description="Disordered" evidence="1">
    <location>
        <begin position="120"/>
        <end position="190"/>
    </location>
</feature>
<protein>
    <recommendedName>
        <fullName evidence="4">Helix-turn-helix domain-containing protein</fullName>
    </recommendedName>
</protein>
<dbReference type="EMBL" id="JACIFP010000002">
    <property type="protein sequence ID" value="MBB4137974.1"/>
    <property type="molecule type" value="Genomic_DNA"/>
</dbReference>
<keyword evidence="3" id="KW-1185">Reference proteome</keyword>
<evidence type="ECO:0008006" key="4">
    <source>
        <dbReference type="Google" id="ProtNLM"/>
    </source>
</evidence>
<sequence length="331" mass="37442">MKADIAYQLHYRTVRPLVCDVHGRGGVSRKAFRAVCAARAHFADWTNGRGSRPAVATLQAITGLSKAVIQRATRLMRALGLATEIMRGRQRTYRERMASWRVRDKGRGWASVWALHPPRNPQVNQLKERLDPRPNKSVTPHPRRGPFRALSHERFHSLEHDTGSACEEKRRAPRDSTDERAGSKRKHRAVDPQAVKLAAHWLSDPQTPRWAHRHSAKGWAPLLTAPAAHNWVSADINQLIRDYRGITGHWIATDPHHPIKLLAGILKWHGKDNLDDRPAAAILAQEAEAAARRRAINECDRCSEYGWELDPTSGLEREPVARCSHIHHIHA</sequence>
<name>A0A840F5N8_9ACTN</name>
<proteinExistence type="predicted"/>
<evidence type="ECO:0000256" key="1">
    <source>
        <dbReference type="SAM" id="MobiDB-lite"/>
    </source>
</evidence>
<comment type="caution">
    <text evidence="2">The sequence shown here is derived from an EMBL/GenBank/DDBJ whole genome shotgun (WGS) entry which is preliminary data.</text>
</comment>